<evidence type="ECO:0000259" key="13">
    <source>
        <dbReference type="Pfam" id="PF03921"/>
    </source>
</evidence>
<keyword evidence="8" id="KW-0472">Membrane</keyword>
<keyword evidence="10" id="KW-0325">Glycoprotein</keyword>
<keyword evidence="9" id="KW-1015">Disulfide bond</keyword>
<comment type="subcellular location">
    <subcellularLocation>
        <location evidence="1">Membrane</location>
        <topology evidence="1">Single-pass type I membrane protein</topology>
    </subcellularLocation>
</comment>
<reference evidence="15" key="2">
    <citation type="submission" date="2025-09" db="UniProtKB">
        <authorList>
            <consortium name="Ensembl"/>
        </authorList>
    </citation>
    <scope>IDENTIFICATION</scope>
</reference>
<feature type="compositionally biased region" description="Pro residues" evidence="12">
    <location>
        <begin position="118"/>
        <end position="143"/>
    </location>
</feature>
<evidence type="ECO:0000256" key="1">
    <source>
        <dbReference type="ARBA" id="ARBA00004479"/>
    </source>
</evidence>
<sequence>PPLPSSPPPHPPPQSHCHPLPSSPSPPPHPPPLPSSPPPPHPQPYSPPLPSSPPPPHPQPYSPPLPSSPPPHPPPPQLHPSPLPSSPPSHPHSAPVPSSPPPPPPPHSSPLPSIAFIPPHPPPPHPPPLPSSPPPPPHPPPLPSSHLLILAPIDTHCLHLHPPPPHPHSPPLPSSLPPPQSHSHPLPSSPPPPPHPPPLLSSLFLLLLICPHSHPLPSSPSSSSTPIASHCLHPSSSSSPHCLHPPPPPPHPRPHCHPFLHPSSPPPPPPHPIAIHCLHPLLLILLFLSPIHPHCLHPFLLLLIHPRCLHPSSSSSSSSSSTPIATHCLHPPLLILIPIHPHYLPLHPPPPPPPFPAPSSPPHPPPFHPQPPMAAPQAAAQLLPPLLLALTAPSVSFWVRSSPRVAVVPLGGSVSINCSRGWCPVPAPPPELHWTQRSRTGISGRTWRSFVLSNVSQWQPEPATCWATCGDSAANGSTAIVVYKPPSWVTLASIPPLPVPVGAELTLLCHVAECGPLSNLTVTLRRGTETLSSHRFPTGSGSGTTGSGAAAITVRHALNAGLEDHGQVALCHAELSLRPHGPLFARAAPPIRIEVYALPSPPQLFPPPHMERGSQSSFSCVVRGAFPLAETRVWLELDGTPLEETELSITEEEVKAQGRIRTGTVGSSQLKCTAAVGAGQRSTTAMIRVYSMETMGGM</sequence>
<dbReference type="InterPro" id="IPR047012">
    <property type="entry name" value="ICAM_VCAM"/>
</dbReference>
<feature type="compositionally biased region" description="Pro residues" evidence="12">
    <location>
        <begin position="1"/>
        <end position="14"/>
    </location>
</feature>
<protein>
    <submittedName>
        <fullName evidence="15">Intercellular adhesion molecule 4-like</fullName>
    </submittedName>
</protein>
<feature type="region of interest" description="Disordered" evidence="12">
    <location>
        <begin position="1"/>
        <end position="194"/>
    </location>
</feature>
<evidence type="ECO:0000256" key="3">
    <source>
        <dbReference type="ARBA" id="ARBA00022692"/>
    </source>
</evidence>
<dbReference type="InterPro" id="IPR013768">
    <property type="entry name" value="ICAM_N"/>
</dbReference>
<evidence type="ECO:0000256" key="5">
    <source>
        <dbReference type="ARBA" id="ARBA00022737"/>
    </source>
</evidence>
<evidence type="ECO:0000256" key="9">
    <source>
        <dbReference type="ARBA" id="ARBA00023157"/>
    </source>
</evidence>
<dbReference type="GeneTree" id="ENSGT00940000159005"/>
<evidence type="ECO:0000256" key="7">
    <source>
        <dbReference type="ARBA" id="ARBA00022989"/>
    </source>
</evidence>
<dbReference type="InterPro" id="IPR048679">
    <property type="entry name" value="ICAM1_3_5_D2"/>
</dbReference>
<keyword evidence="16" id="KW-1185">Reference proteome</keyword>
<evidence type="ECO:0000313" key="16">
    <source>
        <dbReference type="Proteomes" id="UP000694412"/>
    </source>
</evidence>
<keyword evidence="6" id="KW-0130">Cell adhesion</keyword>
<feature type="compositionally biased region" description="Low complexity" evidence="12">
    <location>
        <begin position="144"/>
        <end position="153"/>
    </location>
</feature>
<reference evidence="15" key="1">
    <citation type="submission" date="2025-08" db="UniProtKB">
        <authorList>
            <consortium name="Ensembl"/>
        </authorList>
    </citation>
    <scope>IDENTIFICATION</scope>
</reference>
<dbReference type="GO" id="GO:0098609">
    <property type="term" value="P:cell-cell adhesion"/>
    <property type="evidence" value="ECO:0007669"/>
    <property type="project" value="InterPro"/>
</dbReference>
<feature type="region of interest" description="Disordered" evidence="12">
    <location>
        <begin position="350"/>
        <end position="374"/>
    </location>
</feature>
<evidence type="ECO:0000256" key="2">
    <source>
        <dbReference type="ARBA" id="ARBA00005925"/>
    </source>
</evidence>
<evidence type="ECO:0000256" key="8">
    <source>
        <dbReference type="ARBA" id="ARBA00023136"/>
    </source>
</evidence>
<dbReference type="PANTHER" id="PTHR13771">
    <property type="entry name" value="INTERCELLULAR ADHESION MOLECULE"/>
    <property type="match status" value="1"/>
</dbReference>
<evidence type="ECO:0000256" key="10">
    <source>
        <dbReference type="ARBA" id="ARBA00023180"/>
    </source>
</evidence>
<comment type="similarity">
    <text evidence="2">Belongs to the immunoglobulin superfamily. ICAM family.</text>
</comment>
<keyword evidence="5" id="KW-0677">Repeat</keyword>
<dbReference type="Pfam" id="PF03921">
    <property type="entry name" value="ICAM_N"/>
    <property type="match status" value="1"/>
</dbReference>
<dbReference type="InterPro" id="IPR003987">
    <property type="entry name" value="ICAM_VCAM_N"/>
</dbReference>
<dbReference type="GO" id="GO:0005886">
    <property type="term" value="C:plasma membrane"/>
    <property type="evidence" value="ECO:0007669"/>
    <property type="project" value="TreeGrafter"/>
</dbReference>
<dbReference type="InterPro" id="IPR013783">
    <property type="entry name" value="Ig-like_fold"/>
</dbReference>
<proteinExistence type="inferred from homology"/>
<dbReference type="Ensembl" id="ENSCJPT00005002421.1">
    <property type="protein sequence ID" value="ENSCJPP00005001461.1"/>
    <property type="gene ID" value="ENSCJPG00005001478.1"/>
</dbReference>
<keyword evidence="3" id="KW-0812">Transmembrane</keyword>
<feature type="compositionally biased region" description="Pro residues" evidence="12">
    <location>
        <begin position="161"/>
        <end position="180"/>
    </location>
</feature>
<dbReference type="SUPFAM" id="SSF48726">
    <property type="entry name" value="Immunoglobulin"/>
    <property type="match status" value="3"/>
</dbReference>
<feature type="domain" description="Intercellular adhesion molecule N-terminal" evidence="13">
    <location>
        <begin position="397"/>
        <end position="487"/>
    </location>
</feature>
<dbReference type="AlphaFoldDB" id="A0A8C2SNM1"/>
<evidence type="ECO:0000259" key="14">
    <source>
        <dbReference type="Pfam" id="PF21146"/>
    </source>
</evidence>
<feature type="compositionally biased region" description="Pro residues" evidence="12">
    <location>
        <begin position="97"/>
        <end position="109"/>
    </location>
</feature>
<keyword evidence="11" id="KW-0393">Immunoglobulin domain</keyword>
<evidence type="ECO:0000313" key="15">
    <source>
        <dbReference type="Ensembl" id="ENSCJPP00005001461.1"/>
    </source>
</evidence>
<dbReference type="Gene3D" id="2.60.40.10">
    <property type="entry name" value="Immunoglobulins"/>
    <property type="match status" value="3"/>
</dbReference>
<evidence type="ECO:0000256" key="4">
    <source>
        <dbReference type="ARBA" id="ARBA00022729"/>
    </source>
</evidence>
<dbReference type="GO" id="GO:0005178">
    <property type="term" value="F:integrin binding"/>
    <property type="evidence" value="ECO:0007669"/>
    <property type="project" value="InterPro"/>
</dbReference>
<evidence type="ECO:0000256" key="11">
    <source>
        <dbReference type="ARBA" id="ARBA00023319"/>
    </source>
</evidence>
<organism evidence="15 16">
    <name type="scientific">Coturnix japonica</name>
    <name type="common">Japanese quail</name>
    <name type="synonym">Coturnix coturnix japonica</name>
    <dbReference type="NCBI Taxonomy" id="93934"/>
    <lineage>
        <taxon>Eukaryota</taxon>
        <taxon>Metazoa</taxon>
        <taxon>Chordata</taxon>
        <taxon>Craniata</taxon>
        <taxon>Vertebrata</taxon>
        <taxon>Euteleostomi</taxon>
        <taxon>Archelosauria</taxon>
        <taxon>Archosauria</taxon>
        <taxon>Dinosauria</taxon>
        <taxon>Saurischia</taxon>
        <taxon>Theropoda</taxon>
        <taxon>Coelurosauria</taxon>
        <taxon>Aves</taxon>
        <taxon>Neognathae</taxon>
        <taxon>Galloanserae</taxon>
        <taxon>Galliformes</taxon>
        <taxon>Phasianidae</taxon>
        <taxon>Perdicinae</taxon>
        <taxon>Coturnix</taxon>
    </lineage>
</organism>
<evidence type="ECO:0000256" key="12">
    <source>
        <dbReference type="SAM" id="MobiDB-lite"/>
    </source>
</evidence>
<accession>A0A8C2SNM1</accession>
<dbReference type="PRINTS" id="PR01472">
    <property type="entry name" value="ICAMVCAM1"/>
</dbReference>
<name>A0A8C2SNM1_COTJA</name>
<dbReference type="Proteomes" id="UP000694412">
    <property type="component" value="Unassembled WGS sequence"/>
</dbReference>
<dbReference type="InterPro" id="IPR036179">
    <property type="entry name" value="Ig-like_dom_sf"/>
</dbReference>
<dbReference type="Pfam" id="PF21146">
    <property type="entry name" value="ICAM1_3_5_D2"/>
    <property type="match status" value="1"/>
</dbReference>
<feature type="domain" description="Intercellular adhesion molecule 1/3/5 D2" evidence="14">
    <location>
        <begin position="602"/>
        <end position="690"/>
    </location>
</feature>
<keyword evidence="4" id="KW-0732">Signal</keyword>
<feature type="compositionally biased region" description="Pro residues" evidence="12">
    <location>
        <begin position="21"/>
        <end position="90"/>
    </location>
</feature>
<gene>
    <name evidence="15" type="primary">LOC107307747</name>
</gene>
<dbReference type="PANTHER" id="PTHR13771:SF9">
    <property type="entry name" value="INTERCELLULAR ADHESION MOLECULE 5"/>
    <property type="match status" value="1"/>
</dbReference>
<evidence type="ECO:0000256" key="6">
    <source>
        <dbReference type="ARBA" id="ARBA00022889"/>
    </source>
</evidence>
<keyword evidence="7" id="KW-1133">Transmembrane helix</keyword>